<protein>
    <recommendedName>
        <fullName evidence="2">carbonic anhydrase</fullName>
        <ecNumber evidence="2">4.2.1.1</ecNumber>
    </recommendedName>
</protein>
<keyword evidence="3 7" id="KW-0479">Metal-binding</keyword>
<evidence type="ECO:0000256" key="3">
    <source>
        <dbReference type="ARBA" id="ARBA00022723"/>
    </source>
</evidence>
<evidence type="ECO:0000256" key="7">
    <source>
        <dbReference type="PIRSR" id="PIRSR601765-1"/>
    </source>
</evidence>
<keyword evidence="9" id="KW-1185">Reference proteome</keyword>
<evidence type="ECO:0000256" key="2">
    <source>
        <dbReference type="ARBA" id="ARBA00012925"/>
    </source>
</evidence>
<comment type="similarity">
    <text evidence="1">Belongs to the beta-class carbonic anhydrase family.</text>
</comment>
<dbReference type="EC" id="4.2.1.1" evidence="2"/>
<dbReference type="PANTHER" id="PTHR43175:SF3">
    <property type="entry name" value="CARBON DISULFIDE HYDROLASE"/>
    <property type="match status" value="1"/>
</dbReference>
<comment type="caution">
    <text evidence="8">The sequence shown here is derived from an EMBL/GenBank/DDBJ whole genome shotgun (WGS) entry which is preliminary data.</text>
</comment>
<dbReference type="InterPro" id="IPR001765">
    <property type="entry name" value="Carbonic_anhydrase"/>
</dbReference>
<comment type="function">
    <text evidence="5">Catalyzes the reversible hydration of carbon dioxide to form bicarbonate.</text>
</comment>
<name>A0A918EFQ3_9PSEU</name>
<gene>
    <name evidence="8" type="primary">cynT</name>
    <name evidence="8" type="ORF">GCM10010185_43150</name>
</gene>
<dbReference type="InterPro" id="IPR036874">
    <property type="entry name" value="Carbonic_anhydrase_sf"/>
</dbReference>
<dbReference type="Proteomes" id="UP000639606">
    <property type="component" value="Unassembled WGS sequence"/>
</dbReference>
<accession>A0A918EFQ3</accession>
<keyword evidence="4 7" id="KW-0862">Zinc</keyword>
<dbReference type="SMART" id="SM00947">
    <property type="entry name" value="Pro_CA"/>
    <property type="match status" value="1"/>
</dbReference>
<dbReference type="Gene3D" id="3.40.1050.10">
    <property type="entry name" value="Carbonic anhydrase"/>
    <property type="match status" value="1"/>
</dbReference>
<comment type="catalytic activity">
    <reaction evidence="6">
        <text>hydrogencarbonate + H(+) = CO2 + H2O</text>
        <dbReference type="Rhea" id="RHEA:10748"/>
        <dbReference type="ChEBI" id="CHEBI:15377"/>
        <dbReference type="ChEBI" id="CHEBI:15378"/>
        <dbReference type="ChEBI" id="CHEBI:16526"/>
        <dbReference type="ChEBI" id="CHEBI:17544"/>
        <dbReference type="EC" id="4.2.1.1"/>
    </reaction>
</comment>
<dbReference type="SUPFAM" id="SSF53056">
    <property type="entry name" value="beta-carbonic anhydrase, cab"/>
    <property type="match status" value="1"/>
</dbReference>
<dbReference type="Pfam" id="PF00484">
    <property type="entry name" value="Pro_CA"/>
    <property type="match status" value="1"/>
</dbReference>
<proteinExistence type="inferred from homology"/>
<feature type="binding site" evidence="7">
    <location>
        <position position="41"/>
    </location>
    <ligand>
        <name>Zn(2+)</name>
        <dbReference type="ChEBI" id="CHEBI:29105"/>
    </ligand>
</feature>
<dbReference type="PANTHER" id="PTHR43175">
    <property type="entry name" value="CARBONIC ANHYDRASE"/>
    <property type="match status" value="1"/>
</dbReference>
<evidence type="ECO:0000256" key="6">
    <source>
        <dbReference type="ARBA" id="ARBA00048348"/>
    </source>
</evidence>
<reference evidence="8" key="1">
    <citation type="journal article" date="2014" name="Int. J. Syst. Evol. Microbiol.">
        <title>Complete genome sequence of Corynebacterium casei LMG S-19264T (=DSM 44701T), isolated from a smear-ripened cheese.</title>
        <authorList>
            <consortium name="US DOE Joint Genome Institute (JGI-PGF)"/>
            <person name="Walter F."/>
            <person name="Albersmeier A."/>
            <person name="Kalinowski J."/>
            <person name="Ruckert C."/>
        </authorList>
    </citation>
    <scope>NUCLEOTIDE SEQUENCE</scope>
    <source>
        <strain evidence="8">JCM 3313</strain>
    </source>
</reference>
<evidence type="ECO:0000256" key="4">
    <source>
        <dbReference type="ARBA" id="ARBA00022833"/>
    </source>
</evidence>
<feature type="binding site" evidence="7">
    <location>
        <position position="43"/>
    </location>
    <ligand>
        <name>Zn(2+)</name>
        <dbReference type="ChEBI" id="CHEBI:29105"/>
    </ligand>
</feature>
<feature type="binding site" evidence="7">
    <location>
        <position position="95"/>
    </location>
    <ligand>
        <name>Zn(2+)</name>
        <dbReference type="ChEBI" id="CHEBI:29105"/>
    </ligand>
</feature>
<evidence type="ECO:0000256" key="1">
    <source>
        <dbReference type="ARBA" id="ARBA00006217"/>
    </source>
</evidence>
<organism evidence="8 9">
    <name type="scientific">Saccharothrix coeruleofusca</name>
    <dbReference type="NCBI Taxonomy" id="33919"/>
    <lineage>
        <taxon>Bacteria</taxon>
        <taxon>Bacillati</taxon>
        <taxon>Actinomycetota</taxon>
        <taxon>Actinomycetes</taxon>
        <taxon>Pseudonocardiales</taxon>
        <taxon>Pseudonocardiaceae</taxon>
        <taxon>Saccharothrix</taxon>
    </lineage>
</organism>
<comment type="cofactor">
    <cofactor evidence="7">
        <name>Zn(2+)</name>
        <dbReference type="ChEBI" id="CHEBI:29105"/>
    </cofactor>
    <text evidence="7">Binds 1 zinc ion per subunit.</text>
</comment>
<dbReference type="AlphaFoldDB" id="A0A918EFQ3"/>
<dbReference type="RefSeq" id="WP_189225110.1">
    <property type="nucleotide sequence ID" value="NZ_BMRG01000009.1"/>
</dbReference>
<dbReference type="GO" id="GO:0008270">
    <property type="term" value="F:zinc ion binding"/>
    <property type="evidence" value="ECO:0007669"/>
    <property type="project" value="InterPro"/>
</dbReference>
<dbReference type="GO" id="GO:0004089">
    <property type="term" value="F:carbonate dehydratase activity"/>
    <property type="evidence" value="ECO:0007669"/>
    <property type="project" value="UniProtKB-EC"/>
</dbReference>
<feature type="binding site" evidence="7">
    <location>
        <position position="98"/>
    </location>
    <ligand>
        <name>Zn(2+)</name>
        <dbReference type="ChEBI" id="CHEBI:29105"/>
    </ligand>
</feature>
<evidence type="ECO:0000256" key="5">
    <source>
        <dbReference type="ARBA" id="ARBA00024993"/>
    </source>
</evidence>
<dbReference type="EMBL" id="BMRG01000009">
    <property type="protein sequence ID" value="GGP65937.1"/>
    <property type="molecule type" value="Genomic_DNA"/>
</dbReference>
<sequence>MTEFHDLLERNREFASTTDLRLLEMPDPARMPERMPLVLTCVDPRVEPAGFLGLRTGDAGVLRNVGGRVDDRIVEDIAYLAMRLGVRLDVAVIHHTQCGSGLLADHRFRGAFAERTGADEEVLAARAVTEPSRTVRHDVRRLLASPLITGDAVATASGHVLKLETGLVETIIAAAAPGEPASD</sequence>
<evidence type="ECO:0000313" key="9">
    <source>
        <dbReference type="Proteomes" id="UP000639606"/>
    </source>
</evidence>
<reference evidence="8" key="2">
    <citation type="submission" date="2020-09" db="EMBL/GenBank/DDBJ databases">
        <authorList>
            <person name="Sun Q."/>
            <person name="Ohkuma M."/>
        </authorList>
    </citation>
    <scope>NUCLEOTIDE SEQUENCE</scope>
    <source>
        <strain evidence="8">JCM 3313</strain>
    </source>
</reference>
<evidence type="ECO:0000313" key="8">
    <source>
        <dbReference type="EMBL" id="GGP65937.1"/>
    </source>
</evidence>